<dbReference type="InterPro" id="IPR013783">
    <property type="entry name" value="Ig-like_fold"/>
</dbReference>
<feature type="signal peptide" evidence="1">
    <location>
        <begin position="1"/>
        <end position="32"/>
    </location>
</feature>
<reference evidence="2" key="1">
    <citation type="submission" date="2022-02" db="EMBL/GenBank/DDBJ databases">
        <title>Paenibacillus sp. MBLB1832 Whole Genome Shotgun Sequencing.</title>
        <authorList>
            <person name="Hwang C.Y."/>
            <person name="Cho E.-S."/>
            <person name="Seo M.-J."/>
        </authorList>
    </citation>
    <scope>NUCLEOTIDE SEQUENCE</scope>
    <source>
        <strain evidence="2">MBLB1832</strain>
    </source>
</reference>
<dbReference type="AlphaFoldDB" id="A0AA96LKT5"/>
<sequence length="519" mass="55943">MITFGVKRSMVWLSFSILTVLSLAGSVPSASAEANTVSLPVQTHSQQFVEVKIKGEQVSGLYAVQFHLDYDPDVLQLMATSGQNQAIVPQYFDHDSNGLIEGTSTEWQNAQGNVTGFQSYRETVPGQLDYVATQVGVGEAVEAEADLVKLTFLVRDPSLLTLTQLVYSEGNYWGEVGGQLGPINPNIQLIQHLPPVTTDDAPQGWVNEDVTIHLQPTGRGSAVASTFYIMDGGEPLTGTEVAVSGEGTHLIHYWSVDESGLREQVKSATVKIDKAAPITTAVVAPAAADGTNGWYRTKPVVTLNVYDAFSGAVQTELQLNNGEWSTVTAPLELGDGKQTIGYRSKDAAGNVGSTETINVNVDTIAPDTNISLSPDGVYWIDQDMVINVSVMDAGSGIDVTKTSVLLDGRPVQQGETIAVYKLPLGQHTLIVSATDLAGHTQSKSSTFETKVNLESLKALLKRLIRERLITNEGVANSLSDKLARGQLKSFVDEIRTRKGNQISEDLANLLLRQMDNLRD</sequence>
<dbReference type="Gene3D" id="2.60.40.680">
    <property type="match status" value="1"/>
</dbReference>
<dbReference type="EMBL" id="CP130319">
    <property type="protein sequence ID" value="WNR42916.1"/>
    <property type="molecule type" value="Genomic_DNA"/>
</dbReference>
<name>A0AA96LKT5_9BACL</name>
<evidence type="ECO:0008006" key="4">
    <source>
        <dbReference type="Google" id="ProtNLM"/>
    </source>
</evidence>
<dbReference type="GO" id="GO:0030246">
    <property type="term" value="F:carbohydrate binding"/>
    <property type="evidence" value="ECO:0007669"/>
    <property type="project" value="InterPro"/>
</dbReference>
<dbReference type="Proteomes" id="UP001304650">
    <property type="component" value="Chromosome"/>
</dbReference>
<evidence type="ECO:0000313" key="2">
    <source>
        <dbReference type="EMBL" id="WNR42916.1"/>
    </source>
</evidence>
<dbReference type="Gene3D" id="2.60.40.10">
    <property type="entry name" value="Immunoglobulins"/>
    <property type="match status" value="1"/>
</dbReference>
<dbReference type="KEGG" id="proo:MJB10_17555"/>
<organism evidence="2 3">
    <name type="scientific">Paenibacillus roseopurpureus</name>
    <dbReference type="NCBI Taxonomy" id="2918901"/>
    <lineage>
        <taxon>Bacteria</taxon>
        <taxon>Bacillati</taxon>
        <taxon>Bacillota</taxon>
        <taxon>Bacilli</taxon>
        <taxon>Bacillales</taxon>
        <taxon>Paenibacillaceae</taxon>
        <taxon>Paenibacillus</taxon>
    </lineage>
</organism>
<proteinExistence type="predicted"/>
<dbReference type="RefSeq" id="WP_314796759.1">
    <property type="nucleotide sequence ID" value="NZ_CP130319.1"/>
</dbReference>
<accession>A0AA96LKT5</accession>
<dbReference type="InterPro" id="IPR008965">
    <property type="entry name" value="CBM2/CBM3_carb-bd_dom_sf"/>
</dbReference>
<dbReference type="CDD" id="cd08547">
    <property type="entry name" value="Type_II_cohesin"/>
    <property type="match status" value="1"/>
</dbReference>
<dbReference type="Gene3D" id="3.30.1920.20">
    <property type="match status" value="1"/>
</dbReference>
<keyword evidence="3" id="KW-1185">Reference proteome</keyword>
<feature type="chain" id="PRO_5041716135" description="Cohesin domain-containing protein" evidence="1">
    <location>
        <begin position="33"/>
        <end position="519"/>
    </location>
</feature>
<keyword evidence="1" id="KW-0732">Signal</keyword>
<evidence type="ECO:0000313" key="3">
    <source>
        <dbReference type="Proteomes" id="UP001304650"/>
    </source>
</evidence>
<protein>
    <recommendedName>
        <fullName evidence="4">Cohesin domain-containing protein</fullName>
    </recommendedName>
</protein>
<gene>
    <name evidence="2" type="ORF">MJB10_17555</name>
</gene>
<evidence type="ECO:0000256" key="1">
    <source>
        <dbReference type="SAM" id="SignalP"/>
    </source>
</evidence>
<dbReference type="SUPFAM" id="SSF49384">
    <property type="entry name" value="Carbohydrate-binding domain"/>
    <property type="match status" value="1"/>
</dbReference>